<feature type="compositionally biased region" description="Basic and acidic residues" evidence="1">
    <location>
        <begin position="87"/>
        <end position="96"/>
    </location>
</feature>
<dbReference type="AlphaFoldDB" id="A0A7S3DHR0"/>
<organism evidence="2">
    <name type="scientific">Palpitomonas bilix</name>
    <dbReference type="NCBI Taxonomy" id="652834"/>
    <lineage>
        <taxon>Eukaryota</taxon>
        <taxon>Eukaryota incertae sedis</taxon>
    </lineage>
</organism>
<reference evidence="2" key="1">
    <citation type="submission" date="2021-01" db="EMBL/GenBank/DDBJ databases">
        <authorList>
            <person name="Corre E."/>
            <person name="Pelletier E."/>
            <person name="Niang G."/>
            <person name="Scheremetjew M."/>
            <person name="Finn R."/>
            <person name="Kale V."/>
            <person name="Holt S."/>
            <person name="Cochrane G."/>
            <person name="Meng A."/>
            <person name="Brown T."/>
            <person name="Cohen L."/>
        </authorList>
    </citation>
    <scope>NUCLEOTIDE SEQUENCE</scope>
    <source>
        <strain evidence="2">NIES-2562</strain>
    </source>
</reference>
<evidence type="ECO:0000256" key="1">
    <source>
        <dbReference type="SAM" id="MobiDB-lite"/>
    </source>
</evidence>
<protein>
    <submittedName>
        <fullName evidence="2">Uncharacterized protein</fullName>
    </submittedName>
</protein>
<evidence type="ECO:0000313" key="2">
    <source>
        <dbReference type="EMBL" id="CAE0256672.1"/>
    </source>
</evidence>
<feature type="region of interest" description="Disordered" evidence="1">
    <location>
        <begin position="55"/>
        <end position="154"/>
    </location>
</feature>
<gene>
    <name evidence="2" type="ORF">PBIL07802_LOCUS18928</name>
</gene>
<feature type="compositionally biased region" description="Basic and acidic residues" evidence="1">
    <location>
        <begin position="103"/>
        <end position="129"/>
    </location>
</feature>
<accession>A0A7S3DHR0</accession>
<proteinExistence type="predicted"/>
<dbReference type="EMBL" id="HBIB01029059">
    <property type="protein sequence ID" value="CAE0256672.1"/>
    <property type="molecule type" value="Transcribed_RNA"/>
</dbReference>
<name>A0A7S3DHR0_9EUKA</name>
<sequence length="154" mass="16730">MTDHVIGDIPNHVIRVNLMLNALWNDLITMIGSLHVVKVRENTERKIGRGGVTEARGLERTRGPSTLSLRGETEMIGGGTGTETMGEVERGTRETIEENGSVSKEKDAVHKVGQEKEDGARTVPKEQGGRKAPTGGMVAGGRAQGTQARRRHRR</sequence>